<feature type="domain" description="SERRATE/Ars2 N-terminal" evidence="8">
    <location>
        <begin position="81"/>
        <end position="181"/>
    </location>
</feature>
<comment type="subcellular location">
    <subcellularLocation>
        <location evidence="1">Nucleus</location>
    </subcellularLocation>
</comment>
<feature type="compositionally biased region" description="Basic and acidic residues" evidence="6">
    <location>
        <begin position="579"/>
        <end position="588"/>
    </location>
</feature>
<evidence type="ECO:0000256" key="5">
    <source>
        <dbReference type="ARBA" id="ARBA00030701"/>
    </source>
</evidence>
<dbReference type="PANTHER" id="PTHR13165:SF0">
    <property type="entry name" value="SERRATE RNA EFFECTOR MOLECULE HOMOLOG"/>
    <property type="match status" value="1"/>
</dbReference>
<evidence type="ECO:0000256" key="2">
    <source>
        <dbReference type="ARBA" id="ARBA00005407"/>
    </source>
</evidence>
<dbReference type="GO" id="GO:0031053">
    <property type="term" value="P:primary miRNA processing"/>
    <property type="evidence" value="ECO:0007669"/>
    <property type="project" value="TreeGrafter"/>
</dbReference>
<name>A0AA36G8T7_9BILA</name>
<feature type="non-terminal residue" evidence="9">
    <location>
        <position position="1"/>
    </location>
</feature>
<dbReference type="InterPro" id="IPR007042">
    <property type="entry name" value="SERRATE/Ars2_C"/>
</dbReference>
<keyword evidence="10" id="KW-1185">Reference proteome</keyword>
<comment type="caution">
    <text evidence="9">The sequence shown here is derived from an EMBL/GenBank/DDBJ whole genome shotgun (WGS) entry which is preliminary data.</text>
</comment>
<feature type="domain" description="SERRATE/Ars2 C-terminal" evidence="7">
    <location>
        <begin position="474"/>
        <end position="592"/>
    </location>
</feature>
<evidence type="ECO:0000256" key="3">
    <source>
        <dbReference type="ARBA" id="ARBA00017364"/>
    </source>
</evidence>
<reference evidence="9" key="1">
    <citation type="submission" date="2023-06" db="EMBL/GenBank/DDBJ databases">
        <authorList>
            <person name="Delattre M."/>
        </authorList>
    </citation>
    <scope>NUCLEOTIDE SEQUENCE</scope>
    <source>
        <strain evidence="9">AF72</strain>
    </source>
</reference>
<dbReference type="InterPro" id="IPR039727">
    <property type="entry name" value="SE/Ars2"/>
</dbReference>
<feature type="compositionally biased region" description="Basic and acidic residues" evidence="6">
    <location>
        <begin position="9"/>
        <end position="23"/>
    </location>
</feature>
<evidence type="ECO:0000313" key="10">
    <source>
        <dbReference type="Proteomes" id="UP001177023"/>
    </source>
</evidence>
<keyword evidence="4" id="KW-0539">Nucleus</keyword>
<dbReference type="GO" id="GO:0016604">
    <property type="term" value="C:nuclear body"/>
    <property type="evidence" value="ECO:0007669"/>
    <property type="project" value="TreeGrafter"/>
</dbReference>
<feature type="compositionally biased region" description="Basic and acidic residues" evidence="6">
    <location>
        <begin position="595"/>
        <end position="608"/>
    </location>
</feature>
<dbReference type="Pfam" id="PF12066">
    <property type="entry name" value="SERRATE_Ars2_N"/>
    <property type="match status" value="1"/>
</dbReference>
<feature type="region of interest" description="Disordered" evidence="6">
    <location>
        <begin position="572"/>
        <end position="608"/>
    </location>
</feature>
<dbReference type="InterPro" id="IPR021933">
    <property type="entry name" value="SERRATE/Ars2_N"/>
</dbReference>
<dbReference type="AlphaFoldDB" id="A0AA36G8T7"/>
<evidence type="ECO:0000256" key="6">
    <source>
        <dbReference type="SAM" id="MobiDB-lite"/>
    </source>
</evidence>
<evidence type="ECO:0000259" key="8">
    <source>
        <dbReference type="Pfam" id="PF12066"/>
    </source>
</evidence>
<proteinExistence type="inferred from homology"/>
<gene>
    <name evidence="9" type="ORF">MSPICULIGERA_LOCUS20398</name>
</gene>
<sequence length="627" mass="71865">MAPYDSDDDDRRRDRFPRERGYGADRNGGAVNNENVERRAPFKRSYPGPPRRDDDNAKRPRNDNDAGELLSLKAYAAEQNIALDAEELGEKYATYKDEYNKRICKQFFEAHKEEEWFKKRYHPTQLAASEAQRREAIVKRIEAYNKLSEMGYLSELSLDPTNARNVVRLLNAAAVLVNGGDDEKLERVMKMEITDAAVQDVLNDGLELPAESDKESEPSLLEWYAGIFIRCIPPSMTDNELHEVCQRYPGYNQLHFFPVQPETRWSRKAIAAFRTNVDLKDLCIGINGVRVKGSDLVAYLAPNTGERVRVSHPFINHKPIALAFLHKATKILALLDKKSGQFLGDAEEEQPEEIRKNIAIGFDYVSASTNPLIVKAREVLPKSLDDDEALRRADKIPDAADVVFERDERVIKVLDEITFYLRVVYSFDLFDYNRIDDEETLPNNLEMLHIRGQDIKPSSDDALPIFKKGALRIFEQEVQKQLEPFYTARFVSDAQLAALGTMDPESAVEELIKKNTVQLSEEKWLCPLSGKKFKGPEFIRKHITSKHMDAVDAVKAESLFFNNYLLDADRPCDTGSDAQESRVNDPRERRRMAPVRREERSPRKEPMRRFIAYKDLDAVEDSVPNPF</sequence>
<accession>A0AA36G8T7</accession>
<evidence type="ECO:0000313" key="9">
    <source>
        <dbReference type="EMBL" id="CAJ0582258.1"/>
    </source>
</evidence>
<evidence type="ECO:0000259" key="7">
    <source>
        <dbReference type="Pfam" id="PF04959"/>
    </source>
</evidence>
<feature type="region of interest" description="Disordered" evidence="6">
    <location>
        <begin position="1"/>
        <end position="65"/>
    </location>
</feature>
<protein>
    <recommendedName>
        <fullName evidence="3">Serrate RNA effector molecule homolog</fullName>
    </recommendedName>
    <alternativeName>
        <fullName evidence="5">Arsenite-resistance protein 2 homolog</fullName>
    </alternativeName>
</protein>
<dbReference type="PANTHER" id="PTHR13165">
    <property type="entry name" value="ARSENITE-RESISTANCE PROTEIN 2"/>
    <property type="match status" value="1"/>
</dbReference>
<dbReference type="Proteomes" id="UP001177023">
    <property type="component" value="Unassembled WGS sequence"/>
</dbReference>
<organism evidence="9 10">
    <name type="scientific">Mesorhabditis spiculigera</name>
    <dbReference type="NCBI Taxonomy" id="96644"/>
    <lineage>
        <taxon>Eukaryota</taxon>
        <taxon>Metazoa</taxon>
        <taxon>Ecdysozoa</taxon>
        <taxon>Nematoda</taxon>
        <taxon>Chromadorea</taxon>
        <taxon>Rhabditida</taxon>
        <taxon>Rhabditina</taxon>
        <taxon>Rhabditomorpha</taxon>
        <taxon>Rhabditoidea</taxon>
        <taxon>Rhabditidae</taxon>
        <taxon>Mesorhabditinae</taxon>
        <taxon>Mesorhabditis</taxon>
    </lineage>
</organism>
<dbReference type="Pfam" id="PF04959">
    <property type="entry name" value="ARS2"/>
    <property type="match status" value="1"/>
</dbReference>
<evidence type="ECO:0000256" key="1">
    <source>
        <dbReference type="ARBA" id="ARBA00004123"/>
    </source>
</evidence>
<dbReference type="EMBL" id="CATQJA010002664">
    <property type="protein sequence ID" value="CAJ0582258.1"/>
    <property type="molecule type" value="Genomic_DNA"/>
</dbReference>
<evidence type="ECO:0000256" key="4">
    <source>
        <dbReference type="ARBA" id="ARBA00023242"/>
    </source>
</evidence>
<feature type="compositionally biased region" description="Basic and acidic residues" evidence="6">
    <location>
        <begin position="50"/>
        <end position="64"/>
    </location>
</feature>
<comment type="similarity">
    <text evidence="2">Belongs to the ARS2 family.</text>
</comment>